<dbReference type="FunFam" id="1.10.630.10:FF:000018">
    <property type="entry name" value="Cytochrome P450 monooxygenase"/>
    <property type="match status" value="1"/>
</dbReference>
<evidence type="ECO:0000256" key="7">
    <source>
        <dbReference type="RuleBase" id="RU000461"/>
    </source>
</evidence>
<dbReference type="InterPro" id="IPR036396">
    <property type="entry name" value="Cyt_P450_sf"/>
</dbReference>
<dbReference type="GO" id="GO:0005506">
    <property type="term" value="F:iron ion binding"/>
    <property type="evidence" value="ECO:0007669"/>
    <property type="project" value="InterPro"/>
</dbReference>
<organism evidence="8 9">
    <name type="scientific">Planobispora rosea</name>
    <dbReference type="NCBI Taxonomy" id="35762"/>
    <lineage>
        <taxon>Bacteria</taxon>
        <taxon>Bacillati</taxon>
        <taxon>Actinomycetota</taxon>
        <taxon>Actinomycetes</taxon>
        <taxon>Streptosporangiales</taxon>
        <taxon>Streptosporangiaceae</taxon>
        <taxon>Planobispora</taxon>
    </lineage>
</organism>
<keyword evidence="5 7" id="KW-0408">Iron</keyword>
<evidence type="ECO:0000256" key="1">
    <source>
        <dbReference type="ARBA" id="ARBA00010617"/>
    </source>
</evidence>
<comment type="caution">
    <text evidence="8">The sequence shown here is derived from an EMBL/GenBank/DDBJ whole genome shotgun (WGS) entry which is preliminary data.</text>
</comment>
<dbReference type="PROSITE" id="PS00086">
    <property type="entry name" value="CYTOCHROME_P450"/>
    <property type="match status" value="1"/>
</dbReference>
<dbReference type="PRINTS" id="PR00359">
    <property type="entry name" value="BP450"/>
</dbReference>
<keyword evidence="9" id="KW-1185">Reference proteome</keyword>
<dbReference type="InterPro" id="IPR002397">
    <property type="entry name" value="Cyt_P450_B"/>
</dbReference>
<reference evidence="8" key="1">
    <citation type="submission" date="2021-01" db="EMBL/GenBank/DDBJ databases">
        <title>Whole genome shotgun sequence of Planobispora rosea NBRC 15558.</title>
        <authorList>
            <person name="Komaki H."/>
            <person name="Tamura T."/>
        </authorList>
    </citation>
    <scope>NUCLEOTIDE SEQUENCE</scope>
    <source>
        <strain evidence="8">NBRC 15558</strain>
    </source>
</reference>
<dbReference type="Proteomes" id="UP000655044">
    <property type="component" value="Unassembled WGS sequence"/>
</dbReference>
<dbReference type="SUPFAM" id="SSF48264">
    <property type="entry name" value="Cytochrome P450"/>
    <property type="match status" value="1"/>
</dbReference>
<dbReference type="Pfam" id="PF00067">
    <property type="entry name" value="p450"/>
    <property type="match status" value="1"/>
</dbReference>
<dbReference type="InterPro" id="IPR001128">
    <property type="entry name" value="Cyt_P450"/>
</dbReference>
<keyword evidence="4 7" id="KW-0560">Oxidoreductase</keyword>
<dbReference type="AlphaFoldDB" id="A0A8J3S7X2"/>
<evidence type="ECO:0000313" key="9">
    <source>
        <dbReference type="Proteomes" id="UP000655044"/>
    </source>
</evidence>
<dbReference type="PANTHER" id="PTHR46696:SF6">
    <property type="entry name" value="P450, PUTATIVE (EUROFUNG)-RELATED"/>
    <property type="match status" value="1"/>
</dbReference>
<keyword evidence="3 7" id="KW-0479">Metal-binding</keyword>
<dbReference type="InterPro" id="IPR017972">
    <property type="entry name" value="Cyt_P450_CS"/>
</dbReference>
<proteinExistence type="inferred from homology"/>
<protein>
    <submittedName>
        <fullName evidence="8">Cytochrome P450</fullName>
    </submittedName>
</protein>
<gene>
    <name evidence="8" type="ORF">Pro02_67880</name>
</gene>
<dbReference type="OrthoDB" id="4133219at2"/>
<keyword evidence="2 7" id="KW-0349">Heme</keyword>
<evidence type="ECO:0000256" key="6">
    <source>
        <dbReference type="ARBA" id="ARBA00023033"/>
    </source>
</evidence>
<evidence type="ECO:0000256" key="5">
    <source>
        <dbReference type="ARBA" id="ARBA00023004"/>
    </source>
</evidence>
<dbReference type="GO" id="GO:0004497">
    <property type="term" value="F:monooxygenase activity"/>
    <property type="evidence" value="ECO:0007669"/>
    <property type="project" value="UniProtKB-KW"/>
</dbReference>
<accession>A0A8J3S7X2</accession>
<dbReference type="PANTHER" id="PTHR46696">
    <property type="entry name" value="P450, PUTATIVE (EUROFUNG)-RELATED"/>
    <property type="match status" value="1"/>
</dbReference>
<keyword evidence="6 7" id="KW-0503">Monooxygenase</keyword>
<dbReference type="GO" id="GO:0020037">
    <property type="term" value="F:heme binding"/>
    <property type="evidence" value="ECO:0007669"/>
    <property type="project" value="InterPro"/>
</dbReference>
<evidence type="ECO:0000256" key="4">
    <source>
        <dbReference type="ARBA" id="ARBA00023002"/>
    </source>
</evidence>
<evidence type="ECO:0000313" key="8">
    <source>
        <dbReference type="EMBL" id="GIH88380.1"/>
    </source>
</evidence>
<dbReference type="GO" id="GO:0016705">
    <property type="term" value="F:oxidoreductase activity, acting on paired donors, with incorporation or reduction of molecular oxygen"/>
    <property type="evidence" value="ECO:0007669"/>
    <property type="project" value="InterPro"/>
</dbReference>
<evidence type="ECO:0000256" key="2">
    <source>
        <dbReference type="ARBA" id="ARBA00022617"/>
    </source>
</evidence>
<dbReference type="Gene3D" id="1.10.630.10">
    <property type="entry name" value="Cytochrome P450"/>
    <property type="match status" value="1"/>
</dbReference>
<name>A0A8J3S7X2_PLARO</name>
<evidence type="ECO:0000256" key="3">
    <source>
        <dbReference type="ARBA" id="ARBA00022723"/>
    </source>
</evidence>
<dbReference type="EMBL" id="BOOI01000079">
    <property type="protein sequence ID" value="GIH88380.1"/>
    <property type="molecule type" value="Genomic_DNA"/>
</dbReference>
<comment type="similarity">
    <text evidence="1 7">Belongs to the cytochrome P450 family.</text>
</comment>
<sequence length="423" mass="47582">MTVDERFSRDLRETMKDRPLGVRNEIVTGPVSDWATDFSHTEPEWAADPYPIQDELRQRCPIARTERFGGGWLPTRYEDVAAVAYDTERFSSRAIIMSNFRPPREIAPIGGAPPISSDPPFHHHARKLLLPAFTKAAVARREAATRAFCHALIDAFEGRDVVDAAHDYAQHIPMRVIADMLGFPPEDGPRFREFVENALEGVNSPPEERVARMEKLFDYLYAQIRDHVDNPRDDLTTYLINVELGGHKLSPEHVAGTMGLLLIAGVDTTWSAIGASLWHLAKTPADRERLVAEPGLLPTAMEEFLRAYAPVTMARLVKEDMHWRGVDMRADDWVLLSFPAANRDPAQFDRADEVVIDREVNRHAAFGLGIHRCVGSHLARMELRVALEVWLERIPDFVLADPAAVTWSTGQVRGPRTLPVRIG</sequence>
<dbReference type="RefSeq" id="WP_084780193.1">
    <property type="nucleotide sequence ID" value="NZ_BMQP01000052.1"/>
</dbReference>